<keyword evidence="1" id="KW-0472">Membrane</keyword>
<comment type="caution">
    <text evidence="2">The sequence shown here is derived from an EMBL/GenBank/DDBJ whole genome shotgun (WGS) entry which is preliminary data.</text>
</comment>
<accession>A0A9W6HPV2</accession>
<reference evidence="2" key="2">
    <citation type="submission" date="2023-01" db="EMBL/GenBank/DDBJ databases">
        <authorList>
            <person name="Sun Q."/>
            <person name="Evtushenko L."/>
        </authorList>
    </citation>
    <scope>NUCLEOTIDE SEQUENCE</scope>
    <source>
        <strain evidence="2">VKM Ac-1940</strain>
    </source>
</reference>
<keyword evidence="1" id="KW-1133">Transmembrane helix</keyword>
<evidence type="ECO:0000313" key="2">
    <source>
        <dbReference type="EMBL" id="GLJ96505.1"/>
    </source>
</evidence>
<keyword evidence="1" id="KW-0812">Transmembrane</keyword>
<proteinExistence type="predicted"/>
<feature type="transmembrane region" description="Helical" evidence="1">
    <location>
        <begin position="32"/>
        <end position="65"/>
    </location>
</feature>
<protein>
    <submittedName>
        <fullName evidence="2">Uncharacterized protein</fullName>
    </submittedName>
</protein>
<dbReference type="RefSeq" id="WP_204965120.1">
    <property type="nucleotide sequence ID" value="NZ_BAAAUR010000015.1"/>
</dbReference>
<reference evidence="2" key="1">
    <citation type="journal article" date="2014" name="Int. J. Syst. Evol. Microbiol.">
        <title>Complete genome sequence of Corynebacterium casei LMG S-19264T (=DSM 44701T), isolated from a smear-ripened cheese.</title>
        <authorList>
            <consortium name="US DOE Joint Genome Institute (JGI-PGF)"/>
            <person name="Walter F."/>
            <person name="Albersmeier A."/>
            <person name="Kalinowski J."/>
            <person name="Ruckert C."/>
        </authorList>
    </citation>
    <scope>NUCLEOTIDE SEQUENCE</scope>
    <source>
        <strain evidence="2">VKM Ac-1940</strain>
    </source>
</reference>
<dbReference type="AlphaFoldDB" id="A0A9W6HPV2"/>
<name>A0A9W6HPV2_9MICO</name>
<keyword evidence="3" id="KW-1185">Reference proteome</keyword>
<evidence type="ECO:0000313" key="3">
    <source>
        <dbReference type="Proteomes" id="UP001142291"/>
    </source>
</evidence>
<gene>
    <name evidence="2" type="ORF">GCM10017591_25680</name>
</gene>
<dbReference type="Proteomes" id="UP001142291">
    <property type="component" value="Unassembled WGS sequence"/>
</dbReference>
<evidence type="ECO:0000256" key="1">
    <source>
        <dbReference type="SAM" id="Phobius"/>
    </source>
</evidence>
<dbReference type="EMBL" id="BSER01000011">
    <property type="protein sequence ID" value="GLJ96505.1"/>
    <property type="molecule type" value="Genomic_DNA"/>
</dbReference>
<sequence>MATASIPALFSPRTSARRTPLRERVSAAGAAVLSIIGSIGAIALIVLALLVVPVAAALAFGPALLSRL</sequence>
<organism evidence="2 3">
    <name type="scientific">Microbacterium dextranolyticum</name>
    <dbReference type="NCBI Taxonomy" id="36806"/>
    <lineage>
        <taxon>Bacteria</taxon>
        <taxon>Bacillati</taxon>
        <taxon>Actinomycetota</taxon>
        <taxon>Actinomycetes</taxon>
        <taxon>Micrococcales</taxon>
        <taxon>Microbacteriaceae</taxon>
        <taxon>Microbacterium</taxon>
    </lineage>
</organism>